<feature type="transmembrane region" description="Helical" evidence="7">
    <location>
        <begin position="313"/>
        <end position="339"/>
    </location>
</feature>
<name>A0ABV8BVB2_9PSEU</name>
<evidence type="ECO:0000256" key="4">
    <source>
        <dbReference type="ARBA" id="ARBA00022989"/>
    </source>
</evidence>
<evidence type="ECO:0000256" key="6">
    <source>
        <dbReference type="ARBA" id="ARBA00038076"/>
    </source>
</evidence>
<keyword evidence="11" id="KW-1185">Reference proteome</keyword>
<feature type="transmembrane region" description="Helical" evidence="7">
    <location>
        <begin position="351"/>
        <end position="373"/>
    </location>
</feature>
<dbReference type="PANTHER" id="PTHR30572:SF4">
    <property type="entry name" value="ABC TRANSPORTER PERMEASE YTRF"/>
    <property type="match status" value="1"/>
</dbReference>
<feature type="transmembrane region" description="Helical" evidence="7">
    <location>
        <begin position="267"/>
        <end position="292"/>
    </location>
</feature>
<comment type="similarity">
    <text evidence="6">Belongs to the ABC-4 integral membrane protein family.</text>
</comment>
<evidence type="ECO:0000256" key="5">
    <source>
        <dbReference type="ARBA" id="ARBA00023136"/>
    </source>
</evidence>
<dbReference type="Pfam" id="PF02687">
    <property type="entry name" value="FtsX"/>
    <property type="match status" value="1"/>
</dbReference>
<keyword evidence="5 7" id="KW-0472">Membrane</keyword>
<organism evidence="10 11">
    <name type="scientific">Lentzea rhizosphaerae</name>
    <dbReference type="NCBI Taxonomy" id="2041025"/>
    <lineage>
        <taxon>Bacteria</taxon>
        <taxon>Bacillati</taxon>
        <taxon>Actinomycetota</taxon>
        <taxon>Actinomycetes</taxon>
        <taxon>Pseudonocardiales</taxon>
        <taxon>Pseudonocardiaceae</taxon>
        <taxon>Lentzea</taxon>
    </lineage>
</organism>
<evidence type="ECO:0000259" key="9">
    <source>
        <dbReference type="Pfam" id="PF12704"/>
    </source>
</evidence>
<feature type="domain" description="ABC3 transporter permease C-terminal" evidence="8">
    <location>
        <begin position="271"/>
        <end position="383"/>
    </location>
</feature>
<keyword evidence="3 7" id="KW-0812">Transmembrane</keyword>
<sequence length="389" mass="40332">MNRLSFADLLALGSLGIRTRRLRAALSALGIALGIATVVVVTGIPASSQQALLDELTALGTNLLRAQPTQRQENPVRLPESSVAMVGRIGPVTAAAAVANTHVRVRRNDLLDPGHSSDITVLAATPGLLETVNGHVQSGEFLSRPDFPSVVLGNVAAQRLGIPDVGERPAVYVGERWFTVTGVLGPMPLAPDLERSVLVGWDAARTQLGFDGHPTVVYVKAREESIEDVRAVLPATLYGEVPGLVQVSRPSDALAAKRATQNAYSALFLGLAGVALLVGGVGVANTMVISVLERRSEIGLRRALGATRGQIRVQFLTEAVLLSGLGGLVGTALGAAGVAGYATLHRWPLVIPLPILASGVLAAFVVGAAAGLYPSIRAARLTPTQALSA</sequence>
<keyword evidence="2" id="KW-1003">Cell membrane</keyword>
<protein>
    <submittedName>
        <fullName evidence="10">ABC transporter permease</fullName>
    </submittedName>
</protein>
<dbReference type="InterPro" id="IPR003838">
    <property type="entry name" value="ABC3_permease_C"/>
</dbReference>
<evidence type="ECO:0000256" key="1">
    <source>
        <dbReference type="ARBA" id="ARBA00004651"/>
    </source>
</evidence>
<dbReference type="PANTHER" id="PTHR30572">
    <property type="entry name" value="MEMBRANE COMPONENT OF TRANSPORTER-RELATED"/>
    <property type="match status" value="1"/>
</dbReference>
<feature type="transmembrane region" description="Helical" evidence="7">
    <location>
        <begin position="24"/>
        <end position="44"/>
    </location>
</feature>
<dbReference type="RefSeq" id="WP_382374943.1">
    <property type="nucleotide sequence ID" value="NZ_JBHRZI010000015.1"/>
</dbReference>
<evidence type="ECO:0000256" key="3">
    <source>
        <dbReference type="ARBA" id="ARBA00022692"/>
    </source>
</evidence>
<evidence type="ECO:0000313" key="11">
    <source>
        <dbReference type="Proteomes" id="UP001595690"/>
    </source>
</evidence>
<evidence type="ECO:0000259" key="8">
    <source>
        <dbReference type="Pfam" id="PF02687"/>
    </source>
</evidence>
<evidence type="ECO:0000313" key="10">
    <source>
        <dbReference type="EMBL" id="MFC3893980.1"/>
    </source>
</evidence>
<evidence type="ECO:0000256" key="2">
    <source>
        <dbReference type="ARBA" id="ARBA00022475"/>
    </source>
</evidence>
<proteinExistence type="inferred from homology"/>
<feature type="domain" description="MacB-like periplasmic core" evidence="9">
    <location>
        <begin position="25"/>
        <end position="232"/>
    </location>
</feature>
<comment type="subcellular location">
    <subcellularLocation>
        <location evidence="1">Cell membrane</location>
        <topology evidence="1">Multi-pass membrane protein</topology>
    </subcellularLocation>
</comment>
<dbReference type="Pfam" id="PF12704">
    <property type="entry name" value="MacB_PCD"/>
    <property type="match status" value="1"/>
</dbReference>
<evidence type="ECO:0000256" key="7">
    <source>
        <dbReference type="SAM" id="Phobius"/>
    </source>
</evidence>
<dbReference type="Proteomes" id="UP001595690">
    <property type="component" value="Unassembled WGS sequence"/>
</dbReference>
<comment type="caution">
    <text evidence="10">The sequence shown here is derived from an EMBL/GenBank/DDBJ whole genome shotgun (WGS) entry which is preliminary data.</text>
</comment>
<dbReference type="InterPro" id="IPR025857">
    <property type="entry name" value="MacB_PCD"/>
</dbReference>
<dbReference type="InterPro" id="IPR050250">
    <property type="entry name" value="Macrolide_Exporter_MacB"/>
</dbReference>
<keyword evidence="4 7" id="KW-1133">Transmembrane helix</keyword>
<dbReference type="EMBL" id="JBHRZI010000015">
    <property type="protein sequence ID" value="MFC3893980.1"/>
    <property type="molecule type" value="Genomic_DNA"/>
</dbReference>
<accession>A0ABV8BVB2</accession>
<gene>
    <name evidence="10" type="ORF">ACFOWZ_21090</name>
</gene>
<reference evidence="11" key="1">
    <citation type="journal article" date="2019" name="Int. J. Syst. Evol. Microbiol.">
        <title>The Global Catalogue of Microorganisms (GCM) 10K type strain sequencing project: providing services to taxonomists for standard genome sequencing and annotation.</title>
        <authorList>
            <consortium name="The Broad Institute Genomics Platform"/>
            <consortium name="The Broad Institute Genome Sequencing Center for Infectious Disease"/>
            <person name="Wu L."/>
            <person name="Ma J."/>
        </authorList>
    </citation>
    <scope>NUCLEOTIDE SEQUENCE [LARGE SCALE GENOMIC DNA]</scope>
    <source>
        <strain evidence="11">CGMCC 4.7405</strain>
    </source>
</reference>